<name>A0A0G4KD67_VERLO</name>
<feature type="region of interest" description="Disordered" evidence="8">
    <location>
        <begin position="105"/>
        <end position="125"/>
    </location>
</feature>
<keyword evidence="1" id="KW-0813">Transport</keyword>
<comment type="similarity">
    <text evidence="7">Belongs to the ATX1 family.</text>
</comment>
<dbReference type="PROSITE" id="PS01047">
    <property type="entry name" value="HMA_1"/>
    <property type="match status" value="1"/>
</dbReference>
<dbReference type="GO" id="GO:0016531">
    <property type="term" value="F:copper chaperone activity"/>
    <property type="evidence" value="ECO:0007669"/>
    <property type="project" value="TreeGrafter"/>
</dbReference>
<dbReference type="InterPro" id="IPR017969">
    <property type="entry name" value="Heavy-metal-associated_CS"/>
</dbReference>
<evidence type="ECO:0000313" key="11">
    <source>
        <dbReference type="Proteomes" id="UP000044602"/>
    </source>
</evidence>
<keyword evidence="5" id="KW-0406">Ion transport</keyword>
<dbReference type="GO" id="GO:0005829">
    <property type="term" value="C:cytosol"/>
    <property type="evidence" value="ECO:0007669"/>
    <property type="project" value="TreeGrafter"/>
</dbReference>
<dbReference type="GO" id="GO:0006825">
    <property type="term" value="P:copper ion transport"/>
    <property type="evidence" value="ECO:0007669"/>
    <property type="project" value="UniProtKB-KW"/>
</dbReference>
<dbReference type="PROSITE" id="PS50846">
    <property type="entry name" value="HMA_2"/>
    <property type="match status" value="1"/>
</dbReference>
<evidence type="ECO:0000256" key="3">
    <source>
        <dbReference type="ARBA" id="ARBA00022796"/>
    </source>
</evidence>
<organism evidence="10 11">
    <name type="scientific">Verticillium longisporum</name>
    <name type="common">Verticillium dahliae var. longisporum</name>
    <dbReference type="NCBI Taxonomy" id="100787"/>
    <lineage>
        <taxon>Eukaryota</taxon>
        <taxon>Fungi</taxon>
        <taxon>Dikarya</taxon>
        <taxon>Ascomycota</taxon>
        <taxon>Pezizomycotina</taxon>
        <taxon>Sordariomycetes</taxon>
        <taxon>Hypocreomycetidae</taxon>
        <taxon>Glomerellales</taxon>
        <taxon>Plectosphaerellaceae</taxon>
        <taxon>Verticillium</taxon>
    </lineage>
</organism>
<dbReference type="Gene3D" id="3.30.70.100">
    <property type="match status" value="1"/>
</dbReference>
<reference evidence="11" key="1">
    <citation type="submission" date="2015-05" db="EMBL/GenBank/DDBJ databases">
        <authorList>
            <person name="Fogelqvist Johan"/>
        </authorList>
    </citation>
    <scope>NUCLEOTIDE SEQUENCE [LARGE SCALE GENOMIC DNA]</scope>
</reference>
<evidence type="ECO:0000313" key="10">
    <source>
        <dbReference type="EMBL" id="CRJ80492.1"/>
    </source>
</evidence>
<feature type="compositionally biased region" description="Pro residues" evidence="8">
    <location>
        <begin position="17"/>
        <end position="27"/>
    </location>
</feature>
<dbReference type="InterPro" id="IPR006121">
    <property type="entry name" value="HMA_dom"/>
</dbReference>
<dbReference type="EMBL" id="CVQH01000001">
    <property type="protein sequence ID" value="CRJ80492.1"/>
    <property type="molecule type" value="Genomic_DNA"/>
</dbReference>
<dbReference type="Proteomes" id="UP000044602">
    <property type="component" value="Unassembled WGS sequence"/>
</dbReference>
<keyword evidence="4" id="KW-0186">Copper</keyword>
<dbReference type="SUPFAM" id="SSF55008">
    <property type="entry name" value="HMA, heavy metal-associated domain"/>
    <property type="match status" value="1"/>
</dbReference>
<evidence type="ECO:0000256" key="7">
    <source>
        <dbReference type="ARBA" id="ARBA00038171"/>
    </source>
</evidence>
<feature type="domain" description="HMA" evidence="9">
    <location>
        <begin position="43"/>
        <end position="108"/>
    </location>
</feature>
<evidence type="ECO:0000256" key="2">
    <source>
        <dbReference type="ARBA" id="ARBA00022723"/>
    </source>
</evidence>
<sequence length="125" mass="13349">ETPHAFAIALPRHPPSRPEPPNLPQTPPHALTHDHTTEHTMAEHNYQFNIAMSCGGCSGAVDRVLKKLDGVKSYEVSLENQTASVIAEPELSYEKVLATIAKTGKKVNSGSADGVERSVEVPAAA</sequence>
<dbReference type="CDD" id="cd00371">
    <property type="entry name" value="HMA"/>
    <property type="match status" value="1"/>
</dbReference>
<keyword evidence="11" id="KW-1185">Reference proteome</keyword>
<evidence type="ECO:0000259" key="9">
    <source>
        <dbReference type="PROSITE" id="PS50846"/>
    </source>
</evidence>
<dbReference type="Pfam" id="PF00403">
    <property type="entry name" value="HMA"/>
    <property type="match status" value="1"/>
</dbReference>
<dbReference type="AlphaFoldDB" id="A0A0G4KD67"/>
<dbReference type="STRING" id="100787.A0A0G4KD67"/>
<accession>A0A0G4KD67</accession>
<dbReference type="InterPro" id="IPR036163">
    <property type="entry name" value="HMA_dom_sf"/>
</dbReference>
<keyword evidence="3" id="KW-0187">Copper transport</keyword>
<dbReference type="GO" id="GO:0046872">
    <property type="term" value="F:metal ion binding"/>
    <property type="evidence" value="ECO:0007669"/>
    <property type="project" value="UniProtKB-KW"/>
</dbReference>
<dbReference type="InterPro" id="IPR051881">
    <property type="entry name" value="Copper_transport_ATOX1-like"/>
</dbReference>
<feature type="non-terminal residue" evidence="10">
    <location>
        <position position="1"/>
    </location>
</feature>
<dbReference type="FunFam" id="3.30.70.100:FF:000008">
    <property type="entry name" value="Copper transport protein ATOX1"/>
    <property type="match status" value="1"/>
</dbReference>
<evidence type="ECO:0000256" key="4">
    <source>
        <dbReference type="ARBA" id="ARBA00023008"/>
    </source>
</evidence>
<evidence type="ECO:0000256" key="8">
    <source>
        <dbReference type="SAM" id="MobiDB-lite"/>
    </source>
</evidence>
<proteinExistence type="inferred from homology"/>
<feature type="region of interest" description="Disordered" evidence="8">
    <location>
        <begin position="1"/>
        <end position="35"/>
    </location>
</feature>
<evidence type="ECO:0000256" key="1">
    <source>
        <dbReference type="ARBA" id="ARBA00022448"/>
    </source>
</evidence>
<dbReference type="PANTHER" id="PTHR46365">
    <property type="entry name" value="COPPER TRANSPORT PROTEIN ATOX1"/>
    <property type="match status" value="1"/>
</dbReference>
<gene>
    <name evidence="10" type="ORF">BN1708_000275</name>
</gene>
<keyword evidence="6" id="KW-0143">Chaperone</keyword>
<evidence type="ECO:0000256" key="5">
    <source>
        <dbReference type="ARBA" id="ARBA00023065"/>
    </source>
</evidence>
<keyword evidence="2" id="KW-0479">Metal-binding</keyword>
<evidence type="ECO:0000256" key="6">
    <source>
        <dbReference type="ARBA" id="ARBA00023186"/>
    </source>
</evidence>
<protein>
    <recommendedName>
        <fullName evidence="9">HMA domain-containing protein</fullName>
    </recommendedName>
</protein>
<dbReference type="PANTHER" id="PTHR46365:SF1">
    <property type="entry name" value="COPPER TRANSPORT PROTEIN ATOX1"/>
    <property type="match status" value="1"/>
</dbReference>